<dbReference type="InterPro" id="IPR038354">
    <property type="entry name" value="VKOR_sf"/>
</dbReference>
<dbReference type="PANTHER" id="PTHR14519">
    <property type="entry name" value="VITAMIN K EPOXIDE REDUCTASE COMPLEX, SUBUNIT 1"/>
    <property type="match status" value="1"/>
</dbReference>
<keyword evidence="13" id="KW-0732">Signal</keyword>
<dbReference type="CDD" id="cd12917">
    <property type="entry name" value="VKOR_euk"/>
    <property type="match status" value="1"/>
</dbReference>
<dbReference type="GO" id="GO:0005789">
    <property type="term" value="C:endoplasmic reticulum membrane"/>
    <property type="evidence" value="ECO:0007669"/>
    <property type="project" value="UniProtKB-SubCell"/>
</dbReference>
<keyword evidence="10" id="KW-1015">Disulfide bond</keyword>
<keyword evidence="4 12" id="KW-0812">Transmembrane</keyword>
<evidence type="ECO:0000256" key="2">
    <source>
        <dbReference type="ARBA" id="ARBA00006214"/>
    </source>
</evidence>
<dbReference type="EMBL" id="FN648949">
    <property type="protein sequence ID" value="CBN75221.1"/>
    <property type="molecule type" value="Genomic_DNA"/>
</dbReference>
<dbReference type="GO" id="GO:0042373">
    <property type="term" value="P:vitamin K metabolic process"/>
    <property type="evidence" value="ECO:0007669"/>
    <property type="project" value="InterPro"/>
</dbReference>
<keyword evidence="11" id="KW-0676">Redox-active center</keyword>
<proteinExistence type="inferred from homology"/>
<feature type="transmembrane region" description="Helical" evidence="12">
    <location>
        <begin position="70"/>
        <end position="89"/>
    </location>
</feature>
<feature type="signal peptide" evidence="13">
    <location>
        <begin position="1"/>
        <end position="24"/>
    </location>
</feature>
<protein>
    <recommendedName>
        <fullName evidence="3">vitamin-K-epoxide reductase (warfarin-sensitive)</fullName>
        <ecNumber evidence="3">1.17.4.4</ecNumber>
    </recommendedName>
</protein>
<dbReference type="OrthoDB" id="17010at2759"/>
<keyword evidence="8" id="KW-0560">Oxidoreductase</keyword>
<evidence type="ECO:0000256" key="3">
    <source>
        <dbReference type="ARBA" id="ARBA00012278"/>
    </source>
</evidence>
<evidence type="ECO:0000256" key="4">
    <source>
        <dbReference type="ARBA" id="ARBA00022692"/>
    </source>
</evidence>
<feature type="domain" description="Vitamin K epoxide reductase" evidence="14">
    <location>
        <begin position="1"/>
        <end position="148"/>
    </location>
</feature>
<dbReference type="InterPro" id="IPR042406">
    <property type="entry name" value="VKORC1/VKORC1L1"/>
</dbReference>
<dbReference type="Pfam" id="PF07884">
    <property type="entry name" value="VKOR"/>
    <property type="match status" value="1"/>
</dbReference>
<gene>
    <name evidence="15" type="ORF">Esi_0072_0089</name>
</gene>
<accession>D8LSG4</accession>
<dbReference type="InterPro" id="IPR012932">
    <property type="entry name" value="VKOR"/>
</dbReference>
<evidence type="ECO:0000256" key="11">
    <source>
        <dbReference type="ARBA" id="ARBA00023284"/>
    </source>
</evidence>
<name>D8LSG4_ECTSI</name>
<evidence type="ECO:0000256" key="13">
    <source>
        <dbReference type="SAM" id="SignalP"/>
    </source>
</evidence>
<evidence type="ECO:0000256" key="7">
    <source>
        <dbReference type="ARBA" id="ARBA00022989"/>
    </source>
</evidence>
<evidence type="ECO:0000256" key="6">
    <source>
        <dbReference type="ARBA" id="ARBA00022824"/>
    </source>
</evidence>
<dbReference type="GO" id="GO:0048038">
    <property type="term" value="F:quinone binding"/>
    <property type="evidence" value="ECO:0007669"/>
    <property type="project" value="UniProtKB-KW"/>
</dbReference>
<evidence type="ECO:0000313" key="15">
    <source>
        <dbReference type="EMBL" id="CBN75221.1"/>
    </source>
</evidence>
<dbReference type="eggNOG" id="ENOG502S4E7">
    <property type="taxonomic scope" value="Eukaryota"/>
</dbReference>
<evidence type="ECO:0000313" key="16">
    <source>
        <dbReference type="Proteomes" id="UP000002630"/>
    </source>
</evidence>
<dbReference type="STRING" id="2880.D8LSG4"/>
<reference evidence="15 16" key="1">
    <citation type="journal article" date="2010" name="Nature">
        <title>The Ectocarpus genome and the independent evolution of multicellularity in brown algae.</title>
        <authorList>
            <person name="Cock J.M."/>
            <person name="Sterck L."/>
            <person name="Rouze P."/>
            <person name="Scornet D."/>
            <person name="Allen A.E."/>
            <person name="Amoutzias G."/>
            <person name="Anthouard V."/>
            <person name="Artiguenave F."/>
            <person name="Aury J.M."/>
            <person name="Badger J.H."/>
            <person name="Beszteri B."/>
            <person name="Billiau K."/>
            <person name="Bonnet E."/>
            <person name="Bothwell J.H."/>
            <person name="Bowler C."/>
            <person name="Boyen C."/>
            <person name="Brownlee C."/>
            <person name="Carrano C.J."/>
            <person name="Charrier B."/>
            <person name="Cho G.Y."/>
            <person name="Coelho S.M."/>
            <person name="Collen J."/>
            <person name="Corre E."/>
            <person name="Da Silva C."/>
            <person name="Delage L."/>
            <person name="Delaroque N."/>
            <person name="Dittami S.M."/>
            <person name="Doulbeau S."/>
            <person name="Elias M."/>
            <person name="Farnham G."/>
            <person name="Gachon C.M."/>
            <person name="Gschloessl B."/>
            <person name="Heesch S."/>
            <person name="Jabbari K."/>
            <person name="Jubin C."/>
            <person name="Kawai H."/>
            <person name="Kimura K."/>
            <person name="Kloareg B."/>
            <person name="Kupper F.C."/>
            <person name="Lang D."/>
            <person name="Le Bail A."/>
            <person name="Leblanc C."/>
            <person name="Lerouge P."/>
            <person name="Lohr M."/>
            <person name="Lopez P.J."/>
            <person name="Martens C."/>
            <person name="Maumus F."/>
            <person name="Michel G."/>
            <person name="Miranda-Saavedra D."/>
            <person name="Morales J."/>
            <person name="Moreau H."/>
            <person name="Motomura T."/>
            <person name="Nagasato C."/>
            <person name="Napoli C.A."/>
            <person name="Nelson D.R."/>
            <person name="Nyvall-Collen P."/>
            <person name="Peters A.F."/>
            <person name="Pommier C."/>
            <person name="Potin P."/>
            <person name="Poulain J."/>
            <person name="Quesneville H."/>
            <person name="Read B."/>
            <person name="Rensing S.A."/>
            <person name="Ritter A."/>
            <person name="Rousvoal S."/>
            <person name="Samanta M."/>
            <person name="Samson G."/>
            <person name="Schroeder D.C."/>
            <person name="Segurens B."/>
            <person name="Strittmatter M."/>
            <person name="Tonon T."/>
            <person name="Tregear J.W."/>
            <person name="Valentin K."/>
            <person name="von Dassow P."/>
            <person name="Yamagishi T."/>
            <person name="Van de Peer Y."/>
            <person name="Wincker P."/>
        </authorList>
    </citation>
    <scope>NUCLEOTIDE SEQUENCE [LARGE SCALE GENOMIC DNA]</scope>
    <source>
        <strain evidence="16">Ec32 / CCAP1310/4</strain>
    </source>
</reference>
<organism evidence="15 16">
    <name type="scientific">Ectocarpus siliculosus</name>
    <name type="common">Brown alga</name>
    <name type="synonym">Conferva siliculosa</name>
    <dbReference type="NCBI Taxonomy" id="2880"/>
    <lineage>
        <taxon>Eukaryota</taxon>
        <taxon>Sar</taxon>
        <taxon>Stramenopiles</taxon>
        <taxon>Ochrophyta</taxon>
        <taxon>PX clade</taxon>
        <taxon>Phaeophyceae</taxon>
        <taxon>Ectocarpales</taxon>
        <taxon>Ectocarpaceae</taxon>
        <taxon>Ectocarpus</taxon>
    </lineage>
</organism>
<dbReference type="AlphaFoldDB" id="D8LSG4"/>
<dbReference type="OMA" id="YVINFAL"/>
<comment type="subcellular location">
    <subcellularLocation>
        <location evidence="1">Endoplasmic reticulum membrane</location>
        <topology evidence="1">Multi-pass membrane protein</topology>
    </subcellularLocation>
</comment>
<dbReference type="Gene3D" id="1.20.1440.130">
    <property type="entry name" value="VKOR domain"/>
    <property type="match status" value="1"/>
</dbReference>
<dbReference type="InParanoid" id="D8LSG4"/>
<evidence type="ECO:0000256" key="9">
    <source>
        <dbReference type="ARBA" id="ARBA00023136"/>
    </source>
</evidence>
<sequence length="164" mass="17876">MATSLQAMGAIGLCLSLYAVYVEHKNEEDSSYEAMCDVSERMSCSKVLMSEWGHILSQLGVLPKGHQFDLANATLGVLYFAAVFLHRLFPLSSCQAKAKVVFALTVPVVGVSLYLMYILLVVLQDICLICVSIYGVNLAVLVLSYRGLRGSASGPRTSFDRKSD</sequence>
<keyword evidence="5" id="KW-0874">Quinone</keyword>
<evidence type="ECO:0000256" key="12">
    <source>
        <dbReference type="SAM" id="Phobius"/>
    </source>
</evidence>
<dbReference type="GO" id="GO:0047057">
    <property type="term" value="F:vitamin-K-epoxide reductase (warfarin-sensitive) activity"/>
    <property type="evidence" value="ECO:0007669"/>
    <property type="project" value="UniProtKB-EC"/>
</dbReference>
<comment type="similarity">
    <text evidence="2">Belongs to the VKOR family.</text>
</comment>
<dbReference type="SMART" id="SM00756">
    <property type="entry name" value="VKc"/>
    <property type="match status" value="1"/>
</dbReference>
<keyword evidence="16" id="KW-1185">Reference proteome</keyword>
<keyword evidence="6" id="KW-0256">Endoplasmic reticulum</keyword>
<feature type="chain" id="PRO_5003117534" description="vitamin-K-epoxide reductase (warfarin-sensitive)" evidence="13">
    <location>
        <begin position="25"/>
        <end position="164"/>
    </location>
</feature>
<dbReference type="EC" id="1.17.4.4" evidence="3"/>
<evidence type="ECO:0000256" key="10">
    <source>
        <dbReference type="ARBA" id="ARBA00023157"/>
    </source>
</evidence>
<keyword evidence="7 12" id="KW-1133">Transmembrane helix</keyword>
<dbReference type="PANTHER" id="PTHR14519:SF8">
    <property type="entry name" value="VITAMIN K EPOXIDE REDUCTASE COMPLEX SUBUNIT 1"/>
    <property type="match status" value="1"/>
</dbReference>
<feature type="transmembrane region" description="Helical" evidence="12">
    <location>
        <begin position="101"/>
        <end position="120"/>
    </location>
</feature>
<dbReference type="EMBL" id="FN649736">
    <property type="protein sequence ID" value="CBN75221.1"/>
    <property type="molecule type" value="Genomic_DNA"/>
</dbReference>
<evidence type="ECO:0000256" key="5">
    <source>
        <dbReference type="ARBA" id="ARBA00022719"/>
    </source>
</evidence>
<evidence type="ECO:0000259" key="14">
    <source>
        <dbReference type="SMART" id="SM00756"/>
    </source>
</evidence>
<evidence type="ECO:0000256" key="8">
    <source>
        <dbReference type="ARBA" id="ARBA00023002"/>
    </source>
</evidence>
<feature type="transmembrane region" description="Helical" evidence="12">
    <location>
        <begin position="126"/>
        <end position="148"/>
    </location>
</feature>
<evidence type="ECO:0000256" key="1">
    <source>
        <dbReference type="ARBA" id="ARBA00004477"/>
    </source>
</evidence>
<keyword evidence="9 12" id="KW-0472">Membrane</keyword>
<dbReference type="Proteomes" id="UP000002630">
    <property type="component" value="Linkage Group LG11"/>
</dbReference>